<dbReference type="Pfam" id="PF03466">
    <property type="entry name" value="LysR_substrate"/>
    <property type="match status" value="1"/>
</dbReference>
<dbReference type="SUPFAM" id="SSF53850">
    <property type="entry name" value="Periplasmic binding protein-like II"/>
    <property type="match status" value="1"/>
</dbReference>
<keyword evidence="4" id="KW-0804">Transcription</keyword>
<reference evidence="6 7" key="1">
    <citation type="submission" date="2020-08" db="EMBL/GenBank/DDBJ databases">
        <title>Genomic Encyclopedia of Type Strains, Phase III (KMG-III): the genomes of soil and plant-associated and newly described type strains.</title>
        <authorList>
            <person name="Whitman W."/>
        </authorList>
    </citation>
    <scope>NUCLEOTIDE SEQUENCE [LARGE SCALE GENOMIC DNA]</scope>
    <source>
        <strain evidence="6 7">CECT 8897</strain>
    </source>
</reference>
<comment type="caution">
    <text evidence="6">The sequence shown here is derived from an EMBL/GenBank/DDBJ whole genome shotgun (WGS) entry which is preliminary data.</text>
</comment>
<dbReference type="InterPro" id="IPR000847">
    <property type="entry name" value="LysR_HTH_N"/>
</dbReference>
<comment type="similarity">
    <text evidence="1">Belongs to the LysR transcriptional regulatory family.</text>
</comment>
<dbReference type="PANTHER" id="PTHR30537:SF71">
    <property type="entry name" value="TRANSCRIPTIONAL REGULATORY PROTEIN"/>
    <property type="match status" value="1"/>
</dbReference>
<keyword evidence="2" id="KW-0805">Transcription regulation</keyword>
<dbReference type="PROSITE" id="PS50931">
    <property type="entry name" value="HTH_LYSR"/>
    <property type="match status" value="1"/>
</dbReference>
<dbReference type="EMBL" id="JACHXD010000009">
    <property type="protein sequence ID" value="MBB3120400.1"/>
    <property type="molecule type" value="Genomic_DNA"/>
</dbReference>
<feature type="domain" description="HTH lysR-type" evidence="5">
    <location>
        <begin position="1"/>
        <end position="58"/>
    </location>
</feature>
<dbReference type="AlphaFoldDB" id="A0A7W5BCN9"/>
<sequence length="318" mass="35216">MNKFAEMHFFVAVVDAGSMSEAAKRLGTTKSMVSQRMQQLEQRLGVSLLARGRQMMVTEPGQIFYAHSARILAEVSEAENAVLAGQACMRGSLRIAAPMAFSIGHLAPMLARFASLHPELRIDVEADDRRVNLNDENYDLAIRLGTLQDSSLVAKRMAVNRHVICASPEYLAERGTPARPEDLQDHDGLLYVHREPHGMWQLPVDGEVRSFRIRNRMRTDSGHQLMAGARQGLGLAILPTFLCADAVASGALRIVLPEFAPSGGMVSAVYRQSHRASLKIQTLVNFLIEEIGYPPVWELPIQEQLQAVSSDRSEKTNF</sequence>
<evidence type="ECO:0000313" key="7">
    <source>
        <dbReference type="Proteomes" id="UP000541535"/>
    </source>
</evidence>
<dbReference type="GO" id="GO:0006351">
    <property type="term" value="P:DNA-templated transcription"/>
    <property type="evidence" value="ECO:0007669"/>
    <property type="project" value="TreeGrafter"/>
</dbReference>
<gene>
    <name evidence="6" type="ORF">FHS03_003464</name>
</gene>
<keyword evidence="3 6" id="KW-0238">DNA-binding</keyword>
<dbReference type="RefSeq" id="WP_183442157.1">
    <property type="nucleotide sequence ID" value="NZ_JACHXD010000009.1"/>
</dbReference>
<name>A0A7W5BCN9_9BURK</name>
<dbReference type="GO" id="GO:0003700">
    <property type="term" value="F:DNA-binding transcription factor activity"/>
    <property type="evidence" value="ECO:0007669"/>
    <property type="project" value="InterPro"/>
</dbReference>
<evidence type="ECO:0000259" key="5">
    <source>
        <dbReference type="PROSITE" id="PS50931"/>
    </source>
</evidence>
<dbReference type="InterPro" id="IPR036390">
    <property type="entry name" value="WH_DNA-bd_sf"/>
</dbReference>
<dbReference type="CDD" id="cd08422">
    <property type="entry name" value="PBP2_CrgA_like"/>
    <property type="match status" value="1"/>
</dbReference>
<dbReference type="Proteomes" id="UP000541535">
    <property type="component" value="Unassembled WGS sequence"/>
</dbReference>
<dbReference type="GO" id="GO:0043565">
    <property type="term" value="F:sequence-specific DNA binding"/>
    <property type="evidence" value="ECO:0007669"/>
    <property type="project" value="TreeGrafter"/>
</dbReference>
<dbReference type="Pfam" id="PF00126">
    <property type="entry name" value="HTH_1"/>
    <property type="match status" value="1"/>
</dbReference>
<protein>
    <submittedName>
        <fullName evidence="6">DNA-binding transcriptional LysR family regulator</fullName>
    </submittedName>
</protein>
<evidence type="ECO:0000256" key="1">
    <source>
        <dbReference type="ARBA" id="ARBA00009437"/>
    </source>
</evidence>
<dbReference type="Gene3D" id="3.40.190.290">
    <property type="match status" value="1"/>
</dbReference>
<evidence type="ECO:0000256" key="2">
    <source>
        <dbReference type="ARBA" id="ARBA00023015"/>
    </source>
</evidence>
<dbReference type="Gene3D" id="1.10.10.10">
    <property type="entry name" value="Winged helix-like DNA-binding domain superfamily/Winged helix DNA-binding domain"/>
    <property type="match status" value="1"/>
</dbReference>
<dbReference type="InterPro" id="IPR005119">
    <property type="entry name" value="LysR_subst-bd"/>
</dbReference>
<proteinExistence type="inferred from homology"/>
<evidence type="ECO:0000313" key="6">
    <source>
        <dbReference type="EMBL" id="MBB3120400.1"/>
    </source>
</evidence>
<dbReference type="SUPFAM" id="SSF46785">
    <property type="entry name" value="Winged helix' DNA-binding domain"/>
    <property type="match status" value="1"/>
</dbReference>
<dbReference type="FunFam" id="1.10.10.10:FF:000001">
    <property type="entry name" value="LysR family transcriptional regulator"/>
    <property type="match status" value="1"/>
</dbReference>
<evidence type="ECO:0000256" key="3">
    <source>
        <dbReference type="ARBA" id="ARBA00023125"/>
    </source>
</evidence>
<dbReference type="InterPro" id="IPR058163">
    <property type="entry name" value="LysR-type_TF_proteobact-type"/>
</dbReference>
<dbReference type="InterPro" id="IPR036388">
    <property type="entry name" value="WH-like_DNA-bd_sf"/>
</dbReference>
<dbReference type="PANTHER" id="PTHR30537">
    <property type="entry name" value="HTH-TYPE TRANSCRIPTIONAL REGULATOR"/>
    <property type="match status" value="1"/>
</dbReference>
<accession>A0A7W5BCN9</accession>
<organism evidence="6 7">
    <name type="scientific">Pseudoduganella violacea</name>
    <dbReference type="NCBI Taxonomy" id="1715466"/>
    <lineage>
        <taxon>Bacteria</taxon>
        <taxon>Pseudomonadati</taxon>
        <taxon>Pseudomonadota</taxon>
        <taxon>Betaproteobacteria</taxon>
        <taxon>Burkholderiales</taxon>
        <taxon>Oxalobacteraceae</taxon>
        <taxon>Telluria group</taxon>
        <taxon>Pseudoduganella</taxon>
    </lineage>
</organism>
<keyword evidence="7" id="KW-1185">Reference proteome</keyword>
<evidence type="ECO:0000256" key="4">
    <source>
        <dbReference type="ARBA" id="ARBA00023163"/>
    </source>
</evidence>